<dbReference type="EMBL" id="FUWX01000014">
    <property type="protein sequence ID" value="SJZ90719.1"/>
    <property type="molecule type" value="Genomic_DNA"/>
</dbReference>
<dbReference type="OrthoDB" id="9791556at2"/>
<dbReference type="CDD" id="cd02440">
    <property type="entry name" value="AdoMet_MTases"/>
    <property type="match status" value="1"/>
</dbReference>
<dbReference type="GO" id="GO:0016423">
    <property type="term" value="F:tRNA (guanine) methyltransferase activity"/>
    <property type="evidence" value="ECO:0007669"/>
    <property type="project" value="TreeGrafter"/>
</dbReference>
<dbReference type="Pfam" id="PF01170">
    <property type="entry name" value="UPF0020"/>
    <property type="match status" value="1"/>
</dbReference>
<reference evidence="2 3" key="1">
    <citation type="submission" date="2017-02" db="EMBL/GenBank/DDBJ databases">
        <authorList>
            <person name="Peterson S.W."/>
        </authorList>
    </citation>
    <scope>NUCLEOTIDE SEQUENCE [LARGE SCALE GENOMIC DNA]</scope>
    <source>
        <strain evidence="2 3">ATCC 700028</strain>
    </source>
</reference>
<keyword evidence="2" id="KW-0808">Transferase</keyword>
<protein>
    <submittedName>
        <fullName evidence="2">tRNA G10 N-methylase Trm11</fullName>
    </submittedName>
</protein>
<keyword evidence="2" id="KW-0489">Methyltransferase</keyword>
<evidence type="ECO:0000259" key="1">
    <source>
        <dbReference type="Pfam" id="PF01170"/>
    </source>
</evidence>
<dbReference type="PANTHER" id="PTHR14911">
    <property type="entry name" value="THUMP DOMAIN-CONTAINING"/>
    <property type="match status" value="1"/>
</dbReference>
<dbReference type="InterPro" id="IPR000241">
    <property type="entry name" value="RlmKL-like_Mtase"/>
</dbReference>
<dbReference type="PANTHER" id="PTHR14911:SF13">
    <property type="entry name" value="TRNA (GUANINE(6)-N2)-METHYLTRANSFERASE THUMP3"/>
    <property type="match status" value="1"/>
</dbReference>
<proteinExistence type="predicted"/>
<accession>A0A1T4PGU1</accession>
<feature type="domain" description="Ribosomal RNA large subunit methyltransferase K/L-like methyltransferase" evidence="1">
    <location>
        <begin position="150"/>
        <end position="270"/>
    </location>
</feature>
<dbReference type="InterPro" id="IPR029063">
    <property type="entry name" value="SAM-dependent_MTases_sf"/>
</dbReference>
<name>A0A1T4PGU1_9FUSO</name>
<dbReference type="SUPFAM" id="SSF53335">
    <property type="entry name" value="S-adenosyl-L-methionine-dependent methyltransferases"/>
    <property type="match status" value="1"/>
</dbReference>
<dbReference type="Proteomes" id="UP000191153">
    <property type="component" value="Unassembled WGS sequence"/>
</dbReference>
<dbReference type="STRING" id="180163.SAMN02745174_01915"/>
<organism evidence="2 3">
    <name type="scientific">Cetobacterium ceti</name>
    <dbReference type="NCBI Taxonomy" id="180163"/>
    <lineage>
        <taxon>Bacteria</taxon>
        <taxon>Fusobacteriati</taxon>
        <taxon>Fusobacteriota</taxon>
        <taxon>Fusobacteriia</taxon>
        <taxon>Fusobacteriales</taxon>
        <taxon>Fusobacteriaceae</taxon>
        <taxon>Cetobacterium</taxon>
    </lineage>
</organism>
<dbReference type="GO" id="GO:0030488">
    <property type="term" value="P:tRNA methylation"/>
    <property type="evidence" value="ECO:0007669"/>
    <property type="project" value="TreeGrafter"/>
</dbReference>
<evidence type="ECO:0000313" key="3">
    <source>
        <dbReference type="Proteomes" id="UP000191153"/>
    </source>
</evidence>
<dbReference type="Gene3D" id="3.40.50.150">
    <property type="entry name" value="Vaccinia Virus protein VP39"/>
    <property type="match status" value="1"/>
</dbReference>
<keyword evidence="3" id="KW-1185">Reference proteome</keyword>
<evidence type="ECO:0000313" key="2">
    <source>
        <dbReference type="EMBL" id="SJZ90719.1"/>
    </source>
</evidence>
<gene>
    <name evidence="2" type="ORF">SAMN02745174_01915</name>
</gene>
<dbReference type="AlphaFoldDB" id="A0A1T4PGU1"/>
<sequence length="310" mass="35896">MTNLKKYLYIINYPKPEKELCLIEMKYLFKDKFFNKILFTEEKINPSISPFVRFRLEILFADENIEKICKNLKDKGETSEDYKVEYIKFEEETIPHEERLNTIKALGLSILGTCKMTKPKNLFGIIKINNIYYFGKLLKNDFMWDTHVKKPCSYSNSLSTKLARVIVNLASEGNKTKKIIDPCCGIGTTIIEGKYLGLNIIGSDINPKVVQGANMNLEHFGFQPEIETKDLNSIEGEYDASILDIPYGIFSHTNEDEQNNLIKSLRRISKKMILISFEDLSSLIIKNNFEIKDICPVTKGKFKRYIYICE</sequence>
<dbReference type="RefSeq" id="WP_078694379.1">
    <property type="nucleotide sequence ID" value="NZ_FUWX01000014.1"/>
</dbReference>